<dbReference type="Pfam" id="PF06035">
    <property type="entry name" value="Peptidase_C93"/>
    <property type="match status" value="1"/>
</dbReference>
<sequence length="211" mass="23742">MAGTLLLPPHPVAAFDVSQLQASLRKLGGNPKSLADWQQMLQESKELPIAARLKRVNEFFNRRIRFSSDQEIWHQSDYWATPMETLAKGAGDCEDFTIAKYFTLLNAGVPVEQLRLIYVKARIGGMNSNLQQAHMVLAYYESPDAEPQVLDNLITDIRPASRRMDLSPVFSFNSQGIFRGVDAKTKPETGGVTQLSRWSELLQRARAEGFD</sequence>
<dbReference type="Gene3D" id="3.10.620.30">
    <property type="match status" value="1"/>
</dbReference>
<dbReference type="EMBL" id="JBHTCC010000001">
    <property type="protein sequence ID" value="MFC7298176.1"/>
    <property type="molecule type" value="Genomic_DNA"/>
</dbReference>
<dbReference type="PANTHER" id="PTHR39327:SF1">
    <property type="entry name" value="BLR5470 PROTEIN"/>
    <property type="match status" value="1"/>
</dbReference>
<name>A0ABW2J4A5_9BURK</name>
<accession>A0ABW2J4A5</accession>
<evidence type="ECO:0000313" key="1">
    <source>
        <dbReference type="EMBL" id="MFC7298176.1"/>
    </source>
</evidence>
<dbReference type="InterPro" id="IPR010319">
    <property type="entry name" value="Transglutaminase-like_Cys_pept"/>
</dbReference>
<organism evidence="1 2">
    <name type="scientific">Herminiimonas aquatilis</name>
    <dbReference type="NCBI Taxonomy" id="345342"/>
    <lineage>
        <taxon>Bacteria</taxon>
        <taxon>Pseudomonadati</taxon>
        <taxon>Pseudomonadota</taxon>
        <taxon>Betaproteobacteria</taxon>
        <taxon>Burkholderiales</taxon>
        <taxon>Oxalobacteraceae</taxon>
        <taxon>Herminiimonas</taxon>
    </lineage>
</organism>
<protein>
    <submittedName>
        <fullName evidence="1">Transglutaminase-like cysteine peptidase</fullName>
    </submittedName>
</protein>
<dbReference type="SUPFAM" id="SSF54001">
    <property type="entry name" value="Cysteine proteinases"/>
    <property type="match status" value="1"/>
</dbReference>
<proteinExistence type="predicted"/>
<evidence type="ECO:0000313" key="2">
    <source>
        <dbReference type="Proteomes" id="UP001596379"/>
    </source>
</evidence>
<comment type="caution">
    <text evidence="1">The sequence shown here is derived from an EMBL/GenBank/DDBJ whole genome shotgun (WGS) entry which is preliminary data.</text>
</comment>
<dbReference type="Proteomes" id="UP001596379">
    <property type="component" value="Unassembled WGS sequence"/>
</dbReference>
<reference evidence="2" key="1">
    <citation type="journal article" date="2019" name="Int. J. Syst. Evol. Microbiol.">
        <title>The Global Catalogue of Microorganisms (GCM) 10K type strain sequencing project: providing services to taxonomists for standard genome sequencing and annotation.</title>
        <authorList>
            <consortium name="The Broad Institute Genomics Platform"/>
            <consortium name="The Broad Institute Genome Sequencing Center for Infectious Disease"/>
            <person name="Wu L."/>
            <person name="Ma J."/>
        </authorList>
    </citation>
    <scope>NUCLEOTIDE SEQUENCE [LARGE SCALE GENOMIC DNA]</scope>
    <source>
        <strain evidence="2">CCUG 36956</strain>
    </source>
</reference>
<keyword evidence="2" id="KW-1185">Reference proteome</keyword>
<dbReference type="RefSeq" id="WP_382233295.1">
    <property type="nucleotide sequence ID" value="NZ_JBHTCC010000001.1"/>
</dbReference>
<gene>
    <name evidence="1" type="ORF">ACFQO0_06975</name>
</gene>
<dbReference type="InterPro" id="IPR038765">
    <property type="entry name" value="Papain-like_cys_pep_sf"/>
</dbReference>
<dbReference type="PANTHER" id="PTHR39327">
    <property type="match status" value="1"/>
</dbReference>